<accession>A0ABT1WPU0</accession>
<dbReference type="InterPro" id="IPR015797">
    <property type="entry name" value="NUDIX_hydrolase-like_dom_sf"/>
</dbReference>
<evidence type="ECO:0000313" key="4">
    <source>
        <dbReference type="EMBL" id="MCQ9210095.1"/>
    </source>
</evidence>
<reference evidence="4" key="1">
    <citation type="submission" date="2022-07" db="EMBL/GenBank/DDBJ databases">
        <authorList>
            <person name="Jung M.-Y."/>
            <person name="Lee M."/>
        </authorList>
    </citation>
    <scope>NUCLEOTIDE SEQUENCE</scope>
    <source>
        <strain evidence="4">S8</strain>
    </source>
</reference>
<dbReference type="EMBL" id="JANHNZ010000004">
    <property type="protein sequence ID" value="MCQ9210095.1"/>
    <property type="molecule type" value="Genomic_DNA"/>
</dbReference>
<evidence type="ECO:0000259" key="3">
    <source>
        <dbReference type="PROSITE" id="PS51462"/>
    </source>
</evidence>
<dbReference type="PANTHER" id="PTHR11839:SF18">
    <property type="entry name" value="NUDIX HYDROLASE DOMAIN-CONTAINING PROTEIN"/>
    <property type="match status" value="1"/>
</dbReference>
<organism evidence="4 5">
    <name type="scientific">Granulicatella seriolae</name>
    <dbReference type="NCBI Taxonomy" id="2967226"/>
    <lineage>
        <taxon>Bacteria</taxon>
        <taxon>Bacillati</taxon>
        <taxon>Bacillota</taxon>
        <taxon>Bacilli</taxon>
        <taxon>Lactobacillales</taxon>
        <taxon>Carnobacteriaceae</taxon>
        <taxon>Granulicatella</taxon>
    </lineage>
</organism>
<dbReference type="GO" id="GO:0016787">
    <property type="term" value="F:hydrolase activity"/>
    <property type="evidence" value="ECO:0007669"/>
    <property type="project" value="UniProtKB-KW"/>
</dbReference>
<dbReference type="CDD" id="cd03424">
    <property type="entry name" value="NUDIX_ADPRase_Nudt5_UGPPase_Nudt14"/>
    <property type="match status" value="1"/>
</dbReference>
<dbReference type="Pfam" id="PF00293">
    <property type="entry name" value="NUDIX"/>
    <property type="match status" value="1"/>
</dbReference>
<name>A0ABT1WPU0_9LACT</name>
<dbReference type="Gene3D" id="3.90.79.10">
    <property type="entry name" value="Nucleoside Triphosphate Pyrophosphohydrolase"/>
    <property type="match status" value="1"/>
</dbReference>
<evidence type="ECO:0000256" key="2">
    <source>
        <dbReference type="ARBA" id="ARBA00022801"/>
    </source>
</evidence>
<dbReference type="InterPro" id="IPR000086">
    <property type="entry name" value="NUDIX_hydrolase_dom"/>
</dbReference>
<dbReference type="Proteomes" id="UP001059480">
    <property type="component" value="Unassembled WGS sequence"/>
</dbReference>
<reference evidence="4" key="3">
    <citation type="journal article" date="2023" name="Microbiol. Resour. Announc.">
        <title>Draft Genome Sequence of Granulicatella sp. Strain S8, Isolated from a Marine Fish, Seriola quinqueradiata.</title>
        <authorList>
            <person name="Lee M."/>
            <person name="Farooq A."/>
            <person name="Jeong J.B."/>
            <person name="Jung M.Y."/>
        </authorList>
    </citation>
    <scope>NUCLEOTIDE SEQUENCE</scope>
    <source>
        <strain evidence="4">S8</strain>
    </source>
</reference>
<keyword evidence="5" id="KW-1185">Reference proteome</keyword>
<feature type="domain" description="Nudix hydrolase" evidence="3">
    <location>
        <begin position="41"/>
        <end position="177"/>
    </location>
</feature>
<evidence type="ECO:0000256" key="1">
    <source>
        <dbReference type="ARBA" id="ARBA00001946"/>
    </source>
</evidence>
<reference evidence="4" key="2">
    <citation type="journal article" date="2023" name="Curr. Microbiol.">
        <title>Granulicatella seriolae sp. nov., a Novel Facultative Anaerobe Isolated from Yellowtail Marine Fish.</title>
        <authorList>
            <person name="Lee M."/>
            <person name="Choi Y.J."/>
            <person name="Farooq A."/>
            <person name="Jeong J.B."/>
            <person name="Jung M.Y."/>
        </authorList>
    </citation>
    <scope>NUCLEOTIDE SEQUENCE</scope>
    <source>
        <strain evidence="4">S8</strain>
    </source>
</reference>
<evidence type="ECO:0000313" key="5">
    <source>
        <dbReference type="Proteomes" id="UP001059480"/>
    </source>
</evidence>
<dbReference type="SUPFAM" id="SSF55811">
    <property type="entry name" value="Nudix"/>
    <property type="match status" value="1"/>
</dbReference>
<dbReference type="RefSeq" id="WP_256945209.1">
    <property type="nucleotide sequence ID" value="NZ_JANHNZ010000004.1"/>
</dbReference>
<dbReference type="PROSITE" id="PS51462">
    <property type="entry name" value="NUDIX"/>
    <property type="match status" value="1"/>
</dbReference>
<dbReference type="PANTHER" id="PTHR11839">
    <property type="entry name" value="UDP/ADP-SUGAR PYROPHOSPHATASE"/>
    <property type="match status" value="1"/>
</dbReference>
<sequence length="183" mass="21108">MFGDYVEKTIEVDEIYQGKIFNVEKLMVELPNQVTAQRDIVRHKGAVAVLVEKDGKILLVRQFRKAAERHLLEIPAGKLDHQAEVPLDAVKRELEEETGYAAQTWTKLNSFYPSPGYCDEVIHLYKAENLEKIDQPRPMDEDEFLDVIWADKSKVQELITSQEIMDLKTLYALAMYQLGHENS</sequence>
<gene>
    <name evidence="4" type="ORF">NPA36_05975</name>
</gene>
<protein>
    <submittedName>
        <fullName evidence="4">NUDIX hydrolase</fullName>
    </submittedName>
</protein>
<keyword evidence="2 4" id="KW-0378">Hydrolase</keyword>
<proteinExistence type="predicted"/>
<comment type="cofactor">
    <cofactor evidence="1">
        <name>Mg(2+)</name>
        <dbReference type="ChEBI" id="CHEBI:18420"/>
    </cofactor>
</comment>
<comment type="caution">
    <text evidence="4">The sequence shown here is derived from an EMBL/GenBank/DDBJ whole genome shotgun (WGS) entry which is preliminary data.</text>
</comment>